<feature type="domain" description="G-patch" evidence="2">
    <location>
        <begin position="88"/>
        <end position="134"/>
    </location>
</feature>
<dbReference type="Proteomes" id="UP000257109">
    <property type="component" value="Unassembled WGS sequence"/>
</dbReference>
<feature type="non-terminal residue" evidence="3">
    <location>
        <position position="1"/>
    </location>
</feature>
<dbReference type="GO" id="GO:0003676">
    <property type="term" value="F:nucleic acid binding"/>
    <property type="evidence" value="ECO:0007669"/>
    <property type="project" value="InterPro"/>
</dbReference>
<accession>A0A371IAE4</accession>
<evidence type="ECO:0000313" key="4">
    <source>
        <dbReference type="Proteomes" id="UP000257109"/>
    </source>
</evidence>
<name>A0A371IAE4_MUCPR</name>
<keyword evidence="4" id="KW-1185">Reference proteome</keyword>
<dbReference type="PROSITE" id="PS50174">
    <property type="entry name" value="G_PATCH"/>
    <property type="match status" value="1"/>
</dbReference>
<dbReference type="EMBL" id="QJKJ01000543">
    <property type="protein sequence ID" value="RDY12013.1"/>
    <property type="molecule type" value="Genomic_DNA"/>
</dbReference>
<proteinExistence type="predicted"/>
<feature type="region of interest" description="Disordered" evidence="1">
    <location>
        <begin position="1"/>
        <end position="20"/>
    </location>
</feature>
<protein>
    <recommendedName>
        <fullName evidence="2">G-patch domain-containing protein</fullName>
    </recommendedName>
</protein>
<organism evidence="3 4">
    <name type="scientific">Mucuna pruriens</name>
    <name type="common">Velvet bean</name>
    <name type="synonym">Dolichos pruriens</name>
    <dbReference type="NCBI Taxonomy" id="157652"/>
    <lineage>
        <taxon>Eukaryota</taxon>
        <taxon>Viridiplantae</taxon>
        <taxon>Streptophyta</taxon>
        <taxon>Embryophyta</taxon>
        <taxon>Tracheophyta</taxon>
        <taxon>Spermatophyta</taxon>
        <taxon>Magnoliopsida</taxon>
        <taxon>eudicotyledons</taxon>
        <taxon>Gunneridae</taxon>
        <taxon>Pentapetalae</taxon>
        <taxon>rosids</taxon>
        <taxon>fabids</taxon>
        <taxon>Fabales</taxon>
        <taxon>Fabaceae</taxon>
        <taxon>Papilionoideae</taxon>
        <taxon>50 kb inversion clade</taxon>
        <taxon>NPAAA clade</taxon>
        <taxon>indigoferoid/millettioid clade</taxon>
        <taxon>Phaseoleae</taxon>
        <taxon>Mucuna</taxon>
    </lineage>
</organism>
<dbReference type="InterPro" id="IPR000467">
    <property type="entry name" value="G_patch_dom"/>
</dbReference>
<gene>
    <name evidence="3" type="ORF">CR513_03248</name>
</gene>
<feature type="compositionally biased region" description="Low complexity" evidence="1">
    <location>
        <begin position="11"/>
        <end position="20"/>
    </location>
</feature>
<sequence>MGPKEKSRVKSPSLSASAPPHSTLTFRPWIHSAGVVPSSLHQRVKFLTKQQLISIMGKKELMISSPLPSLKVASATNTGSKSLGPSSAEIMAARVLTKGGYQPGKGLGPYLSGIPALISIPENLGKAELGYQGGNNEG</sequence>
<reference evidence="3" key="1">
    <citation type="submission" date="2018-05" db="EMBL/GenBank/DDBJ databases">
        <title>Draft genome of Mucuna pruriens seed.</title>
        <authorList>
            <person name="Nnadi N.E."/>
            <person name="Vos R."/>
            <person name="Hasami M.H."/>
            <person name="Devisetty U.K."/>
            <person name="Aguiy J.C."/>
        </authorList>
    </citation>
    <scope>NUCLEOTIDE SEQUENCE [LARGE SCALE GENOMIC DNA]</scope>
    <source>
        <strain evidence="3">JCA_2017</strain>
    </source>
</reference>
<evidence type="ECO:0000313" key="3">
    <source>
        <dbReference type="EMBL" id="RDY12013.1"/>
    </source>
</evidence>
<comment type="caution">
    <text evidence="3">The sequence shown here is derived from an EMBL/GenBank/DDBJ whole genome shotgun (WGS) entry which is preliminary data.</text>
</comment>
<evidence type="ECO:0000256" key="1">
    <source>
        <dbReference type="SAM" id="MobiDB-lite"/>
    </source>
</evidence>
<evidence type="ECO:0000259" key="2">
    <source>
        <dbReference type="PROSITE" id="PS50174"/>
    </source>
</evidence>
<dbReference type="AlphaFoldDB" id="A0A371IAE4"/>